<sequence>MQNKQHIKEWEQKWQNFCNDQLPRERFVSDESWRNKMKVCFDKLENSEVNHDIQRLLDRGVLAENIPHALRKEYGLLTFKVESKIALRIQFFPYHCDKVDKDGLPVVCSGLVFSYYTIHKRLDELLRDVSKEKYHIDEDSLVPNVLNSFTRVQYKEVLRALPDEVFEESDNVAELNDLSLSRMKFSMLRKILKKFVLTDSPQTELQEQERERGSQGVERANRAAEGVNGGRQSSSGSQDSPPVCQTCGNRHVSTCRAILDGAFPCRACGEEERKERVGAVGSRGESRWVWRKKSPVADTGCSRHLIGGDLENSIVSRRPCKFRYEEASGGEMVCAEEVEASPLLEGVDGEPVYPLLRGAFKSGMDRKLFDSSLSSPGESKGEGGQGGNMNDSFSSYLSSPSLSGVSLGLGGEGRGSDEVDNGAFSDVDVEEVPCDAGDRDGPPAKFSSSFASARFFPSVSHTAARLCKRYVATSVSLDIGRAQPFSFPLQSPAGIQIQTGQLEMYAQQEGGEEGEREEREEAERDSEPRRGARRLPKREEREDGGGVPPSPVAEDVEVDWGVDSNRNALRTQEGREEVQAAQDDEEKEEALRERLGKLKEELARMIAEKEKKRRPLPQIVPVDPTVVEKMISHVNPRKGHIDATNEEVESGSHEKGMLDEL</sequence>
<feature type="region of interest" description="Disordered" evidence="1">
    <location>
        <begin position="371"/>
        <end position="393"/>
    </location>
</feature>
<gene>
    <name evidence="2" type="ORF">Cvel_890.t2</name>
</gene>
<dbReference type="VEuPathDB" id="CryptoDB:Cvel_890"/>
<proteinExistence type="predicted"/>
<dbReference type="EMBL" id="CDMZ01002095">
    <property type="protein sequence ID" value="CUC09948.1"/>
    <property type="molecule type" value="Genomic_DNA"/>
</dbReference>
<evidence type="ECO:0000313" key="2">
    <source>
        <dbReference type="EMBL" id="CUC09948.1"/>
    </source>
</evidence>
<feature type="compositionally biased region" description="Basic and acidic residues" evidence="1">
    <location>
        <begin position="516"/>
        <end position="530"/>
    </location>
</feature>
<protein>
    <submittedName>
        <fullName evidence="2">Uncharacterized protein</fullName>
    </submittedName>
</protein>
<dbReference type="PhylomeDB" id="A0A0K6S8F6"/>
<evidence type="ECO:0000256" key="1">
    <source>
        <dbReference type="SAM" id="MobiDB-lite"/>
    </source>
</evidence>
<feature type="region of interest" description="Disordered" evidence="1">
    <location>
        <begin position="506"/>
        <end position="588"/>
    </location>
</feature>
<organism evidence="2">
    <name type="scientific">Chromera velia CCMP2878</name>
    <dbReference type="NCBI Taxonomy" id="1169474"/>
    <lineage>
        <taxon>Eukaryota</taxon>
        <taxon>Sar</taxon>
        <taxon>Alveolata</taxon>
        <taxon>Colpodellida</taxon>
        <taxon>Chromeraceae</taxon>
        <taxon>Chromera</taxon>
    </lineage>
</organism>
<name>A0A0K6S8F6_9ALVE</name>
<dbReference type="AlphaFoldDB" id="A0A0K6S8F6"/>
<feature type="region of interest" description="Disordered" evidence="1">
    <location>
        <begin position="202"/>
        <end position="243"/>
    </location>
</feature>
<feature type="compositionally biased region" description="Basic and acidic residues" evidence="1">
    <location>
        <begin position="650"/>
        <end position="661"/>
    </location>
</feature>
<feature type="region of interest" description="Disordered" evidence="1">
    <location>
        <begin position="633"/>
        <end position="661"/>
    </location>
</feature>
<feature type="compositionally biased region" description="Low complexity" evidence="1">
    <location>
        <begin position="230"/>
        <end position="240"/>
    </location>
</feature>
<reference evidence="2" key="1">
    <citation type="submission" date="2014-11" db="EMBL/GenBank/DDBJ databases">
        <title>Molecular phylogeny of cliff fern family Woodsiaceae with morphological implications.</title>
        <authorList>
            <person name="Shao Y.-Z."/>
            <person name="Wei R."/>
            <person name="Zhang X.-C."/>
        </authorList>
    </citation>
    <scope>NUCLEOTIDE SEQUENCE</scope>
</reference>
<accession>A0A0K6S8F6</accession>